<dbReference type="Gene3D" id="3.40.50.970">
    <property type="match status" value="2"/>
</dbReference>
<evidence type="ECO:0000313" key="8">
    <source>
        <dbReference type="EMBL" id="KAG8471272.1"/>
    </source>
</evidence>
<accession>A0A8J5XZE4</accession>
<dbReference type="EMBL" id="JAGTXO010000001">
    <property type="protein sequence ID" value="KAG8471272.1"/>
    <property type="molecule type" value="Genomic_DNA"/>
</dbReference>
<dbReference type="Pfam" id="PF17831">
    <property type="entry name" value="PDH_E1_M"/>
    <property type="match status" value="1"/>
</dbReference>
<evidence type="ECO:0000256" key="4">
    <source>
        <dbReference type="ARBA" id="ARBA00007131"/>
    </source>
</evidence>
<dbReference type="SUPFAM" id="SSF52922">
    <property type="entry name" value="TK C-terminal domain-like"/>
    <property type="match status" value="1"/>
</dbReference>
<dbReference type="OrthoDB" id="10267175at2759"/>
<dbReference type="SUPFAM" id="SSF52518">
    <property type="entry name" value="Thiamin diphosphate-binding fold (THDP-binding)"/>
    <property type="match status" value="2"/>
</dbReference>
<evidence type="ECO:0000256" key="1">
    <source>
        <dbReference type="ARBA" id="ARBA00001941"/>
    </source>
</evidence>
<dbReference type="GO" id="GO:0004739">
    <property type="term" value="F:pyruvate dehydrogenase (acetyl-transferring) activity"/>
    <property type="evidence" value="ECO:0007669"/>
    <property type="project" value="UniProtKB-EC"/>
</dbReference>
<comment type="cofactor">
    <cofactor evidence="1">
        <name>Co(2+)</name>
        <dbReference type="ChEBI" id="CHEBI:48828"/>
    </cofactor>
</comment>
<dbReference type="InterPro" id="IPR041621">
    <property type="entry name" value="PDH_E1_M"/>
</dbReference>
<keyword evidence="9" id="KW-1185">Reference proteome</keyword>
<reference evidence="8" key="1">
    <citation type="submission" date="2021-05" db="EMBL/GenBank/DDBJ databases">
        <title>The genome of the haptophyte Pavlova lutheri (Diacronema luteri, Pavlovales) - a model for lipid biosynthesis in eukaryotic algae.</title>
        <authorList>
            <person name="Hulatt C.J."/>
            <person name="Posewitz M.C."/>
        </authorList>
    </citation>
    <scope>NUCLEOTIDE SEQUENCE</scope>
    <source>
        <strain evidence="8">NIVA-4/92</strain>
    </source>
</reference>
<dbReference type="PANTHER" id="PTHR43825:SF4">
    <property type="entry name" value="PYRUVATE DEHYDROGENASE E1 COMPONENT"/>
    <property type="match status" value="1"/>
</dbReference>
<dbReference type="Pfam" id="PF00456">
    <property type="entry name" value="Transketolase_N"/>
    <property type="match status" value="1"/>
</dbReference>
<evidence type="ECO:0000256" key="3">
    <source>
        <dbReference type="ARBA" id="ARBA00001964"/>
    </source>
</evidence>
<dbReference type="InterPro" id="IPR005475">
    <property type="entry name" value="Transketolase-like_Pyr-bd"/>
</dbReference>
<comment type="caution">
    <text evidence="8">The sequence shown here is derived from an EMBL/GenBank/DDBJ whole genome shotgun (WGS) entry which is preliminary data.</text>
</comment>
<comment type="similarity">
    <text evidence="4">Belongs to the transketolase family.</text>
</comment>
<protein>
    <recommendedName>
        <fullName evidence="5">Pyruvate dehydrogenase E1 component</fullName>
    </recommendedName>
</protein>
<comment type="cofactor">
    <cofactor evidence="3">
        <name>thiamine diphosphate</name>
        <dbReference type="ChEBI" id="CHEBI:58937"/>
    </cofactor>
</comment>
<evidence type="ECO:0000313" key="9">
    <source>
        <dbReference type="Proteomes" id="UP000751190"/>
    </source>
</evidence>
<evidence type="ECO:0000256" key="6">
    <source>
        <dbReference type="ARBA" id="ARBA00051231"/>
    </source>
</evidence>
<dbReference type="SMART" id="SM00861">
    <property type="entry name" value="Transket_pyr"/>
    <property type="match status" value="1"/>
</dbReference>
<proteinExistence type="inferred from homology"/>
<dbReference type="InterPro" id="IPR029061">
    <property type="entry name" value="THDP-binding"/>
</dbReference>
<sequence length="829" mass="89481">MLAASRATRLGRTLLARHESVALGVEVPRPRPPVHAAVAHAPPRARAVAGERELALLRQIEEKANWLSCLMVHNANNVRPSRDGLKVGGHQASSASLSTILTALFARVLEPQDRVAVKPHASPMYHALQYMMGRQTLDNLKRFRSLGGVQAYPSRTKDLPEVDFSTGSVGLGPAVTAFAALTESYLRAHGLSPKPWPGTSEAPSRPGRMVSIVGDAEMDEGNVFEALLESWKLDIPNAWCVVDYNRQSLDKNLEEASHRIHEKMFRLAGWDVVTVKYGKRLMRAFEQPGGAALHKWLNRCDNATFSALTFRGGSAWREAMLRDAPAFGEQARALKALVERHSDEELHVLMTDLGGHCFETLLEAFEHAASTDRRTVFIAYTVKGHGLPLAGHRDNHGLFLAPAQVDALRARLGLSAADEWEPFSALVDGQIARQLLEAAPINRVPTRSHGLAERVDVPLDLAPTVGGALAKPTSTQAAFGNVLKAVAQSEAPLADRIVTACPDVTTTTGLSGFVNKRGVFTTGRAHADPFKTARAHSLTNWATRSDGQHIELGIAENNLCLLLAAMGLSAPLFGQRLFPIGTLYDPFVSRALDSLNYACYMDSRFMLVGTPSGISLAPEGGAHQSFNTPLIGMAMPNLRMYEPAFADEVKVLMRAGFECMQAPAAEGGSAVYLRLSTRVLEQPARELMTDDALRADMVAGAYWHAPPDETTTHVIAFAGAVAPEAFEAAARRGPQTALLQVTSYDALASAWQSEGERSHAHRVLERVPRDAKLVTVLDGHPAALSWLGGVCGHRVRALGVASFGQSADIVDLYRAHGIDAEAIVSACAP</sequence>
<dbReference type="Gene3D" id="3.40.50.920">
    <property type="match status" value="1"/>
</dbReference>
<gene>
    <name evidence="8" type="ORF">KFE25_009693</name>
</gene>
<dbReference type="OMA" id="WSVTSYK"/>
<evidence type="ECO:0000256" key="5">
    <source>
        <dbReference type="ARBA" id="ARBA00017172"/>
    </source>
</evidence>
<organism evidence="8 9">
    <name type="scientific">Diacronema lutheri</name>
    <name type="common">Unicellular marine alga</name>
    <name type="synonym">Monochrysis lutheri</name>
    <dbReference type="NCBI Taxonomy" id="2081491"/>
    <lineage>
        <taxon>Eukaryota</taxon>
        <taxon>Haptista</taxon>
        <taxon>Haptophyta</taxon>
        <taxon>Pavlovophyceae</taxon>
        <taxon>Pavlovales</taxon>
        <taxon>Pavlovaceae</taxon>
        <taxon>Diacronema</taxon>
    </lineage>
</organism>
<dbReference type="InterPro" id="IPR009014">
    <property type="entry name" value="Transketo_C/PFOR_II"/>
</dbReference>
<comment type="cofactor">
    <cofactor evidence="2">
        <name>Mg(2+)</name>
        <dbReference type="ChEBI" id="CHEBI:18420"/>
    </cofactor>
</comment>
<dbReference type="InterPro" id="IPR051157">
    <property type="entry name" value="PDH/Transketolase"/>
</dbReference>
<name>A0A8J5XZE4_DIALT</name>
<feature type="domain" description="Transketolase-like pyrimidine-binding" evidence="7">
    <location>
        <begin position="473"/>
        <end position="679"/>
    </location>
</feature>
<evidence type="ECO:0000259" key="7">
    <source>
        <dbReference type="SMART" id="SM00861"/>
    </source>
</evidence>
<evidence type="ECO:0000256" key="2">
    <source>
        <dbReference type="ARBA" id="ARBA00001946"/>
    </source>
</evidence>
<dbReference type="AlphaFoldDB" id="A0A8J5XZE4"/>
<dbReference type="Proteomes" id="UP000751190">
    <property type="component" value="Unassembled WGS sequence"/>
</dbReference>
<dbReference type="PIRSF" id="PIRSF000156">
    <property type="entry name" value="Pyruvate_dh_E1"/>
    <property type="match status" value="1"/>
</dbReference>
<dbReference type="InterPro" id="IPR004660">
    <property type="entry name" value="PDH_E1"/>
</dbReference>
<comment type="catalytic activity">
    <reaction evidence="6">
        <text>N(6)-[(R)-lipoyl]-L-lysyl-[protein] + pyruvate + H(+) = N(6)-[(R)-S(8)-acetyldihydrolipoyl]-L-lysyl-[protein] + CO2</text>
        <dbReference type="Rhea" id="RHEA:19189"/>
        <dbReference type="Rhea" id="RHEA-COMP:10474"/>
        <dbReference type="Rhea" id="RHEA-COMP:10478"/>
        <dbReference type="ChEBI" id="CHEBI:15361"/>
        <dbReference type="ChEBI" id="CHEBI:15378"/>
        <dbReference type="ChEBI" id="CHEBI:16526"/>
        <dbReference type="ChEBI" id="CHEBI:83099"/>
        <dbReference type="ChEBI" id="CHEBI:83111"/>
        <dbReference type="EC" id="1.2.4.1"/>
    </reaction>
</comment>
<dbReference type="PANTHER" id="PTHR43825">
    <property type="entry name" value="PYRUVATE DEHYDROGENASE E1 COMPONENT"/>
    <property type="match status" value="1"/>
</dbReference>
<dbReference type="InterPro" id="IPR005474">
    <property type="entry name" value="Transketolase_N"/>
</dbReference>